<keyword evidence="4" id="KW-0862">Zinc</keyword>
<feature type="non-terminal residue" evidence="9">
    <location>
        <position position="417"/>
    </location>
</feature>
<dbReference type="Pfam" id="PF13613">
    <property type="entry name" value="HTH_Tnp_4"/>
    <property type="match status" value="1"/>
</dbReference>
<dbReference type="PANTHER" id="PTHR23080:SF143">
    <property type="entry name" value="SI:DKEY-56D12.4"/>
    <property type="match status" value="1"/>
</dbReference>
<feature type="compositionally biased region" description="Polar residues" evidence="7">
    <location>
        <begin position="1"/>
        <end position="16"/>
    </location>
</feature>
<proteinExistence type="predicted"/>
<comment type="cofactor">
    <cofactor evidence="1">
        <name>a divalent metal cation</name>
        <dbReference type="ChEBI" id="CHEBI:60240"/>
    </cofactor>
</comment>
<evidence type="ECO:0000256" key="1">
    <source>
        <dbReference type="ARBA" id="ARBA00001968"/>
    </source>
</evidence>
<keyword evidence="2" id="KW-0479">Metal-binding</keyword>
<evidence type="ECO:0000256" key="5">
    <source>
        <dbReference type="ARBA" id="ARBA00023125"/>
    </source>
</evidence>
<gene>
    <name evidence="9" type="ORF">MAR_017355</name>
</gene>
<dbReference type="Pfam" id="PF05485">
    <property type="entry name" value="THAP"/>
    <property type="match status" value="1"/>
</dbReference>
<evidence type="ECO:0000256" key="2">
    <source>
        <dbReference type="ARBA" id="ARBA00022723"/>
    </source>
</evidence>
<evidence type="ECO:0000313" key="10">
    <source>
        <dbReference type="Proteomes" id="UP001164746"/>
    </source>
</evidence>
<feature type="region of interest" description="Disordered" evidence="7">
    <location>
        <begin position="1"/>
        <end position="20"/>
    </location>
</feature>
<name>A0ABY7EEP6_MYAAR</name>
<organism evidence="9 10">
    <name type="scientific">Mya arenaria</name>
    <name type="common">Soft-shell clam</name>
    <dbReference type="NCBI Taxonomy" id="6604"/>
    <lineage>
        <taxon>Eukaryota</taxon>
        <taxon>Metazoa</taxon>
        <taxon>Spiralia</taxon>
        <taxon>Lophotrochozoa</taxon>
        <taxon>Mollusca</taxon>
        <taxon>Bivalvia</taxon>
        <taxon>Autobranchia</taxon>
        <taxon>Heteroconchia</taxon>
        <taxon>Euheterodonta</taxon>
        <taxon>Imparidentia</taxon>
        <taxon>Neoheterodontei</taxon>
        <taxon>Myida</taxon>
        <taxon>Myoidea</taxon>
        <taxon>Myidae</taxon>
        <taxon>Mya</taxon>
    </lineage>
</organism>
<dbReference type="Pfam" id="PF13359">
    <property type="entry name" value="DDE_Tnp_4"/>
    <property type="match status" value="1"/>
</dbReference>
<protein>
    <submittedName>
        <fullName evidence="9">THA11-like protein</fullName>
    </submittedName>
</protein>
<dbReference type="PANTHER" id="PTHR23080">
    <property type="entry name" value="THAP DOMAIN PROTEIN"/>
    <property type="match status" value="1"/>
</dbReference>
<feature type="domain" description="THAP-type" evidence="8">
    <location>
        <begin position="26"/>
        <end position="113"/>
    </location>
</feature>
<evidence type="ECO:0000256" key="3">
    <source>
        <dbReference type="ARBA" id="ARBA00022771"/>
    </source>
</evidence>
<dbReference type="InterPro" id="IPR006612">
    <property type="entry name" value="THAP_Znf"/>
</dbReference>
<keyword evidence="3 6" id="KW-0863">Zinc-finger</keyword>
<keyword evidence="10" id="KW-1185">Reference proteome</keyword>
<dbReference type="PROSITE" id="PS50950">
    <property type="entry name" value="ZF_THAP"/>
    <property type="match status" value="1"/>
</dbReference>
<dbReference type="SUPFAM" id="SSF57716">
    <property type="entry name" value="Glucocorticoid receptor-like (DNA-binding domain)"/>
    <property type="match status" value="1"/>
</dbReference>
<feature type="compositionally biased region" description="Low complexity" evidence="7">
    <location>
        <begin position="148"/>
        <end position="160"/>
    </location>
</feature>
<accession>A0ABY7EEP6</accession>
<evidence type="ECO:0000259" key="8">
    <source>
        <dbReference type="PROSITE" id="PS50950"/>
    </source>
</evidence>
<evidence type="ECO:0000256" key="7">
    <source>
        <dbReference type="SAM" id="MobiDB-lite"/>
    </source>
</evidence>
<evidence type="ECO:0000256" key="6">
    <source>
        <dbReference type="PROSITE-ProRule" id="PRU00309"/>
    </source>
</evidence>
<feature type="region of interest" description="Disordered" evidence="7">
    <location>
        <begin position="119"/>
        <end position="160"/>
    </location>
</feature>
<sequence>MSEQPNPTTASRTGSPKTHGRYTGSVGDFCCVPGCSNARGRCNRQGLNISFYRFPKEKKRADLWLNRIRRGEMKDSKVVPFVPKGHYRVCSIHFEGGKKVDEPAHVAYIPTIFPRNSSIKRSTQRSKEADMNTPSPTTEKKMPRRIETSTSSGRPSTSTRLNFNSKLENAVWNGDHNYVACGVKTKVTDAETEELFIVLVKLKTGNFNEDLAMTFDISPTHVSSIFTTHINLLANELKILFEMQASDEEQANNLKVVLDCTELMAQRAANLDVRKKTFSNYKHDSSKFLVGLSPNLTTLGWESIRQKITLNSEGLMDHLKPGDAVMADRGFNVAMEFKKKGVQLLTPDFKGRDRAQITAEEARRSEYISKARIHVKRIIQRIKTFCFLERTMRLNMQDIITQVFIVCAYLTNIQMPI</sequence>
<dbReference type="Proteomes" id="UP001164746">
    <property type="component" value="Chromosome 6"/>
</dbReference>
<dbReference type="InterPro" id="IPR027806">
    <property type="entry name" value="HARBI1_dom"/>
</dbReference>
<dbReference type="EMBL" id="CP111017">
    <property type="protein sequence ID" value="WAR07397.1"/>
    <property type="molecule type" value="Genomic_DNA"/>
</dbReference>
<evidence type="ECO:0000313" key="9">
    <source>
        <dbReference type="EMBL" id="WAR07397.1"/>
    </source>
</evidence>
<dbReference type="SMART" id="SM00980">
    <property type="entry name" value="THAP"/>
    <property type="match status" value="1"/>
</dbReference>
<keyword evidence="5 6" id="KW-0238">DNA-binding</keyword>
<evidence type="ECO:0000256" key="4">
    <source>
        <dbReference type="ARBA" id="ARBA00022833"/>
    </source>
</evidence>
<feature type="compositionally biased region" description="Basic and acidic residues" evidence="7">
    <location>
        <begin position="138"/>
        <end position="147"/>
    </location>
</feature>
<dbReference type="InterPro" id="IPR027805">
    <property type="entry name" value="Transposase_HTH_dom"/>
</dbReference>
<reference evidence="9" key="1">
    <citation type="submission" date="2022-11" db="EMBL/GenBank/DDBJ databases">
        <title>Centuries of genome instability and evolution in soft-shell clam transmissible cancer (bioRxiv).</title>
        <authorList>
            <person name="Hart S.F.M."/>
            <person name="Yonemitsu M.A."/>
            <person name="Giersch R.M."/>
            <person name="Beal B.F."/>
            <person name="Arriagada G."/>
            <person name="Davis B.W."/>
            <person name="Ostrander E.A."/>
            <person name="Goff S.P."/>
            <person name="Metzger M.J."/>
        </authorList>
    </citation>
    <scope>NUCLEOTIDE SEQUENCE</scope>
    <source>
        <strain evidence="9">MELC-2E11</strain>
        <tissue evidence="9">Siphon/mantle</tissue>
    </source>
</reference>